<proteinExistence type="predicted"/>
<reference evidence="1 2" key="1">
    <citation type="journal article" date="2016" name="Nat. Commun.">
        <title>Thousands of microbial genomes shed light on interconnected biogeochemical processes in an aquifer system.</title>
        <authorList>
            <person name="Anantharaman K."/>
            <person name="Brown C.T."/>
            <person name="Hug L.A."/>
            <person name="Sharon I."/>
            <person name="Castelle C.J."/>
            <person name="Probst A.J."/>
            <person name="Thomas B.C."/>
            <person name="Singh A."/>
            <person name="Wilkins M.J."/>
            <person name="Karaoz U."/>
            <person name="Brodie E.L."/>
            <person name="Williams K.H."/>
            <person name="Hubbard S.S."/>
            <person name="Banfield J.F."/>
        </authorList>
    </citation>
    <scope>NUCLEOTIDE SEQUENCE [LARGE SCALE GENOMIC DNA]</scope>
</reference>
<evidence type="ECO:0000313" key="2">
    <source>
        <dbReference type="Proteomes" id="UP000179242"/>
    </source>
</evidence>
<organism evidence="1 2">
    <name type="scientific">candidate division WOR-1 bacterium RIFOXYC2_FULL_46_14</name>
    <dbReference type="NCBI Taxonomy" id="1802587"/>
    <lineage>
        <taxon>Bacteria</taxon>
        <taxon>Bacillati</taxon>
        <taxon>Saganbacteria</taxon>
    </lineage>
</organism>
<dbReference type="EMBL" id="MEUJ01000004">
    <property type="protein sequence ID" value="OGC40115.1"/>
    <property type="molecule type" value="Genomic_DNA"/>
</dbReference>
<protein>
    <submittedName>
        <fullName evidence="1">Uncharacterized protein</fullName>
    </submittedName>
</protein>
<comment type="caution">
    <text evidence="1">The sequence shown here is derived from an EMBL/GenBank/DDBJ whole genome shotgun (WGS) entry which is preliminary data.</text>
</comment>
<gene>
    <name evidence="1" type="ORF">A2438_02345</name>
</gene>
<evidence type="ECO:0000313" key="1">
    <source>
        <dbReference type="EMBL" id="OGC40115.1"/>
    </source>
</evidence>
<sequence length="381" mass="43779">MFKWLGRKQAMLRNKGAINMTKISVPGFSVLRAPFQRRITRAVSTPIDRIYPASIVKSGIEAYQIIREHRSPYFKDHYPEYLFQIDGTRIGSETEVLARIHLRGRVQGVGMRKTLQILVTNLLGFLPCQDLRLANKKNGGLFLSIHGQPHDILVLSKFIRSGRGYHLIAGTDQEAKNEKFVVIGKGGLVPDNAGIVWTSQIERTYWKIFDPPMYREWISLKQFLEVQRKQINRDPTIGKILRRPIRLHLNPLELLLSQILENRDFNYRFSERQMIQSEEAPGEYYPQAQSADAPIWEYRSSIDEEWNRLRANALMVLINFAKAGSSQARKALAKIAEKDKDQFVFFRESGNLQQLPGFESTGENATANDLLAAQALRYFTK</sequence>
<accession>A0A1F4U568</accession>
<dbReference type="InterPro" id="IPR017968">
    <property type="entry name" value="Acylphosphatase_CS"/>
</dbReference>
<dbReference type="Proteomes" id="UP000179242">
    <property type="component" value="Unassembled WGS sequence"/>
</dbReference>
<dbReference type="AlphaFoldDB" id="A0A1F4U568"/>
<name>A0A1F4U568_UNCSA</name>
<dbReference type="PROSITE" id="PS00150">
    <property type="entry name" value="ACYLPHOSPHATASE_1"/>
    <property type="match status" value="1"/>
</dbReference>